<evidence type="ECO:0000313" key="1">
    <source>
        <dbReference type="EMBL" id="CAB1448765.1"/>
    </source>
</evidence>
<accession>A0A9N7VHX9</accession>
<keyword evidence="2" id="KW-1185">Reference proteome</keyword>
<sequence length="101" mass="11164">MRRYVQPNQVAQVAQLVQDGTSIHADARRLSVSHHTVSRSWTLCIGASNIQVPAQTDQELTDALIQTDSPGPPTSVCRVRSRNMSGTRVVKPLQCNRRRAS</sequence>
<reference evidence="1" key="1">
    <citation type="submission" date="2020-03" db="EMBL/GenBank/DDBJ databases">
        <authorList>
            <person name="Weist P."/>
        </authorList>
    </citation>
    <scope>NUCLEOTIDE SEQUENCE</scope>
</reference>
<organism evidence="1 2">
    <name type="scientific">Pleuronectes platessa</name>
    <name type="common">European plaice</name>
    <dbReference type="NCBI Taxonomy" id="8262"/>
    <lineage>
        <taxon>Eukaryota</taxon>
        <taxon>Metazoa</taxon>
        <taxon>Chordata</taxon>
        <taxon>Craniata</taxon>
        <taxon>Vertebrata</taxon>
        <taxon>Euteleostomi</taxon>
        <taxon>Actinopterygii</taxon>
        <taxon>Neopterygii</taxon>
        <taxon>Teleostei</taxon>
        <taxon>Neoteleostei</taxon>
        <taxon>Acanthomorphata</taxon>
        <taxon>Carangaria</taxon>
        <taxon>Pleuronectiformes</taxon>
        <taxon>Pleuronectoidei</taxon>
        <taxon>Pleuronectidae</taxon>
        <taxon>Pleuronectes</taxon>
    </lineage>
</organism>
<protein>
    <submittedName>
        <fullName evidence="1">Uncharacterized protein</fullName>
    </submittedName>
</protein>
<name>A0A9N7VHX9_PLEPL</name>
<proteinExistence type="predicted"/>
<gene>
    <name evidence="1" type="ORF">PLEPLA_LOCUS36414</name>
</gene>
<dbReference type="EMBL" id="CADEAL010003989">
    <property type="protein sequence ID" value="CAB1448765.1"/>
    <property type="molecule type" value="Genomic_DNA"/>
</dbReference>
<dbReference type="Proteomes" id="UP001153269">
    <property type="component" value="Unassembled WGS sequence"/>
</dbReference>
<evidence type="ECO:0000313" key="2">
    <source>
        <dbReference type="Proteomes" id="UP001153269"/>
    </source>
</evidence>
<comment type="caution">
    <text evidence="1">The sequence shown here is derived from an EMBL/GenBank/DDBJ whole genome shotgun (WGS) entry which is preliminary data.</text>
</comment>
<dbReference type="AlphaFoldDB" id="A0A9N7VHX9"/>